<evidence type="ECO:0000256" key="3">
    <source>
        <dbReference type="ARBA" id="ARBA00006380"/>
    </source>
</evidence>
<proteinExistence type="inferred from homology"/>
<dbReference type="Pfam" id="PF00534">
    <property type="entry name" value="Glycos_transf_1"/>
    <property type="match status" value="1"/>
</dbReference>
<evidence type="ECO:0000256" key="5">
    <source>
        <dbReference type="ARBA" id="ARBA00019077"/>
    </source>
</evidence>
<reference evidence="17" key="1">
    <citation type="submission" date="2019-02" db="EMBL/GenBank/DDBJ databases">
        <authorList>
            <person name="Gruber-Vodicka R. H."/>
            <person name="Seah K. B. B."/>
        </authorList>
    </citation>
    <scope>NUCLEOTIDE SEQUENCE</scope>
    <source>
        <strain evidence="17">BECK_BY19</strain>
        <strain evidence="16">BECK_BY8</strain>
    </source>
</reference>
<dbReference type="FunFam" id="3.40.50.2000:FF:000032">
    <property type="entry name" value="3-deoxy-D-manno-octulosonic acid transferase"/>
    <property type="match status" value="1"/>
</dbReference>
<keyword evidence="6" id="KW-0997">Cell inner membrane</keyword>
<evidence type="ECO:0000256" key="13">
    <source>
        <dbReference type="RuleBase" id="RU365103"/>
    </source>
</evidence>
<dbReference type="UniPathway" id="UPA00958"/>
<feature type="active site" description="Proton acceptor" evidence="11">
    <location>
        <position position="59"/>
    </location>
</feature>
<evidence type="ECO:0000256" key="6">
    <source>
        <dbReference type="ARBA" id="ARBA00022519"/>
    </source>
</evidence>
<keyword evidence="6" id="KW-0472">Membrane</keyword>
<comment type="subcellular location">
    <subcellularLocation>
        <location evidence="1">Cell inner membrane</location>
        <topology evidence="1">Single-pass membrane protein</topology>
        <orientation evidence="1">Cytoplasmic side</orientation>
    </subcellularLocation>
    <subcellularLocation>
        <location evidence="13">Cell membrane</location>
    </subcellularLocation>
</comment>
<keyword evidence="13" id="KW-1003">Cell membrane</keyword>
<keyword evidence="13" id="KW-0448">Lipopolysaccharide biosynthesis</keyword>
<evidence type="ECO:0000313" key="16">
    <source>
        <dbReference type="EMBL" id="VFK67325.1"/>
    </source>
</evidence>
<comment type="function">
    <text evidence="13">Involved in lipopolysaccharide (LPS) biosynthesis. Catalyzes the transfer of 3-deoxy-D-manno-octulosonate (Kdo) residue(s) from CMP-Kdo to lipid IV(A), the tetraacyldisaccharide-1,4'-bisphosphate precursor of lipid A.</text>
</comment>
<dbReference type="GO" id="GO:0009245">
    <property type="term" value="P:lipid A biosynthetic process"/>
    <property type="evidence" value="ECO:0007669"/>
    <property type="project" value="TreeGrafter"/>
</dbReference>
<feature type="site" description="Transition state stabilizer" evidence="12">
    <location>
        <position position="129"/>
    </location>
</feature>
<sequence length="440" mass="48523">MTSYSILHYLLMPLVLARLFWRGIKAPAYRERWRERFGFGSFLAPGEPRIWIHAVSVGEAQAAAPIARALRARYPNMQILVTTTTPTGAAHVAATLGATVEHRYIPYDLPDCVGRFLARVSPSLLLIMETELWPNILHACRKRSVPVLLVNARLSARSARAYGRVGRATRAILANISMIAAQHREDAERFIALGADPKRVQVTGSIKFDIDLSPDAREEGRIMRRYWGADRPVWIAASTHEGEEERILEAFSAMRAAIPHCLLILVPRHPERFSKVDALARRRGYRTLLRSRLLEDAPSFPEPNASVDHAEIDVFIGDTMGELPLLYAAADVAFVGGSLVSVGGHNMLEPAALGIPILFGPHVFNFMEIARNLCENGGAKQVETETALSSALAALLRDADARHDMGRKAEAFVQGNRGALDKVMGLVADLYEPAFPVTSR</sequence>
<evidence type="ECO:0000259" key="15">
    <source>
        <dbReference type="Pfam" id="PF04413"/>
    </source>
</evidence>
<dbReference type="InterPro" id="IPR001296">
    <property type="entry name" value="Glyco_trans_1"/>
</dbReference>
<feature type="domain" description="3-deoxy-D-manno-octulosonic-acid transferase N-terminal" evidence="15">
    <location>
        <begin position="31"/>
        <end position="210"/>
    </location>
</feature>
<dbReference type="PANTHER" id="PTHR42755:SF1">
    <property type="entry name" value="3-DEOXY-D-MANNO-OCTULOSONIC ACID TRANSFERASE, MITOCHONDRIAL-RELATED"/>
    <property type="match status" value="1"/>
</dbReference>
<feature type="domain" description="Glycosyl transferase family 1" evidence="14">
    <location>
        <begin position="315"/>
        <end position="410"/>
    </location>
</feature>
<evidence type="ECO:0000256" key="2">
    <source>
        <dbReference type="ARBA" id="ARBA00004713"/>
    </source>
</evidence>
<dbReference type="Gene3D" id="3.40.50.2000">
    <property type="entry name" value="Glycogen Phosphorylase B"/>
    <property type="match status" value="1"/>
</dbReference>
<evidence type="ECO:0000256" key="8">
    <source>
        <dbReference type="ARBA" id="ARBA00022968"/>
    </source>
</evidence>
<dbReference type="AlphaFoldDB" id="A0A451B312"/>
<feature type="site" description="Transition state stabilizer" evidence="12">
    <location>
        <position position="207"/>
    </location>
</feature>
<dbReference type="EMBL" id="CAADGD010000130">
    <property type="protein sequence ID" value="VFK72681.1"/>
    <property type="molecule type" value="Genomic_DNA"/>
</dbReference>
<dbReference type="InterPro" id="IPR038107">
    <property type="entry name" value="Glycos_transf_N_sf"/>
</dbReference>
<dbReference type="Pfam" id="PF04413">
    <property type="entry name" value="Glycos_transf_N"/>
    <property type="match status" value="1"/>
</dbReference>
<evidence type="ECO:0000259" key="14">
    <source>
        <dbReference type="Pfam" id="PF00534"/>
    </source>
</evidence>
<accession>A0A451B312</accession>
<comment type="pathway">
    <text evidence="2 13">Bacterial outer membrane biogenesis; LPS core biosynthesis.</text>
</comment>
<dbReference type="EC" id="2.4.99.12" evidence="4 13"/>
<dbReference type="FunFam" id="3.40.50.11720:FF:000001">
    <property type="entry name" value="3-deoxy-D-manno-octulosonic acid transferase"/>
    <property type="match status" value="1"/>
</dbReference>
<evidence type="ECO:0000313" key="17">
    <source>
        <dbReference type="EMBL" id="VFK72681.1"/>
    </source>
</evidence>
<dbReference type="SUPFAM" id="SSF53756">
    <property type="entry name" value="UDP-Glycosyltransferase/glycogen phosphorylase"/>
    <property type="match status" value="1"/>
</dbReference>
<name>A0A451B312_9GAMM</name>
<dbReference type="NCBIfam" id="NF004388">
    <property type="entry name" value="PRK05749.1-4"/>
    <property type="match status" value="1"/>
</dbReference>
<dbReference type="InterPro" id="IPR007507">
    <property type="entry name" value="Glycos_transf_N"/>
</dbReference>
<protein>
    <recommendedName>
        <fullName evidence="5 13">3-deoxy-D-manno-octulosonic acid transferase</fullName>
        <shortName evidence="13">Kdo transferase</shortName>
        <ecNumber evidence="4 13">2.4.99.12</ecNumber>
    </recommendedName>
    <alternativeName>
        <fullName evidence="9 13">Lipid IV(A) 3-deoxy-D-manno-octulosonic acid transferase</fullName>
    </alternativeName>
</protein>
<gene>
    <name evidence="16" type="ORF">BECKUNK1418G_GA0071005_11364</name>
    <name evidence="17" type="ORF">BECKUNK1418H_GA0071006_11304</name>
</gene>
<organism evidence="17">
    <name type="scientific">Candidatus Kentrum sp. UNK</name>
    <dbReference type="NCBI Taxonomy" id="2126344"/>
    <lineage>
        <taxon>Bacteria</taxon>
        <taxon>Pseudomonadati</taxon>
        <taxon>Pseudomonadota</taxon>
        <taxon>Gammaproteobacteria</taxon>
        <taxon>Candidatus Kentrum</taxon>
    </lineage>
</organism>
<dbReference type="EMBL" id="CAADFZ010000136">
    <property type="protein sequence ID" value="VFK67325.1"/>
    <property type="molecule type" value="Genomic_DNA"/>
</dbReference>
<keyword evidence="7 13" id="KW-0808">Transferase</keyword>
<comment type="similarity">
    <text evidence="3">Belongs to the glycosyltransferase group 1 family. Glycosyltransferase 30 subfamily.</text>
</comment>
<keyword evidence="8" id="KW-0735">Signal-anchor</keyword>
<evidence type="ECO:0000256" key="10">
    <source>
        <dbReference type="ARBA" id="ARBA00049183"/>
    </source>
</evidence>
<dbReference type="GO" id="GO:0009244">
    <property type="term" value="P:lipopolysaccharide core region biosynthetic process"/>
    <property type="evidence" value="ECO:0007669"/>
    <property type="project" value="UniProtKB-UniRule"/>
</dbReference>
<evidence type="ECO:0000256" key="11">
    <source>
        <dbReference type="PIRSR" id="PIRSR639901-1"/>
    </source>
</evidence>
<keyword evidence="8" id="KW-0812">Transmembrane</keyword>
<evidence type="ECO:0000256" key="1">
    <source>
        <dbReference type="ARBA" id="ARBA00004388"/>
    </source>
</evidence>
<dbReference type="GO" id="GO:0043842">
    <property type="term" value="F:Kdo transferase activity"/>
    <property type="evidence" value="ECO:0007669"/>
    <property type="project" value="UniProtKB-EC"/>
</dbReference>
<comment type="catalytic activity">
    <reaction evidence="10 13">
        <text>lipid IVA (E. coli) + CMP-3-deoxy-beta-D-manno-octulosonate = alpha-Kdo-(2-&gt;6)-lipid IVA (E. coli) + CMP + H(+)</text>
        <dbReference type="Rhea" id="RHEA:28066"/>
        <dbReference type="ChEBI" id="CHEBI:15378"/>
        <dbReference type="ChEBI" id="CHEBI:58603"/>
        <dbReference type="ChEBI" id="CHEBI:60364"/>
        <dbReference type="ChEBI" id="CHEBI:60377"/>
        <dbReference type="ChEBI" id="CHEBI:85987"/>
        <dbReference type="EC" id="2.4.99.12"/>
    </reaction>
</comment>
<evidence type="ECO:0000256" key="7">
    <source>
        <dbReference type="ARBA" id="ARBA00022679"/>
    </source>
</evidence>
<evidence type="ECO:0000256" key="12">
    <source>
        <dbReference type="PIRSR" id="PIRSR639901-2"/>
    </source>
</evidence>
<dbReference type="GO" id="GO:0005886">
    <property type="term" value="C:plasma membrane"/>
    <property type="evidence" value="ECO:0007669"/>
    <property type="project" value="UniProtKB-SubCell"/>
</dbReference>
<dbReference type="Gene3D" id="3.40.50.11720">
    <property type="entry name" value="3-Deoxy-D-manno-octulosonic-acid transferase, N-terminal domain"/>
    <property type="match status" value="1"/>
</dbReference>
<evidence type="ECO:0000256" key="9">
    <source>
        <dbReference type="ARBA" id="ARBA00031445"/>
    </source>
</evidence>
<dbReference type="InterPro" id="IPR039901">
    <property type="entry name" value="Kdotransferase"/>
</dbReference>
<evidence type="ECO:0000256" key="4">
    <source>
        <dbReference type="ARBA" id="ARBA00012621"/>
    </source>
</evidence>
<dbReference type="PANTHER" id="PTHR42755">
    <property type="entry name" value="3-DEOXY-MANNO-OCTULOSONATE CYTIDYLYLTRANSFERASE"/>
    <property type="match status" value="1"/>
</dbReference>